<gene>
    <name evidence="1" type="ORF">MRB53_030672</name>
</gene>
<sequence>MLFRSARFPILKEMAPNPFSMQMHIVVTAMTVHNFISQEAIMDTLFNEYDDEGASGDDENECEESHSMSFDDEASGDQGHVV</sequence>
<dbReference type="EMBL" id="CM056818">
    <property type="protein sequence ID" value="KAJ8622143.1"/>
    <property type="molecule type" value="Genomic_DNA"/>
</dbReference>
<accession>A0ACC2KM94</accession>
<name>A0ACC2KM94_PERAE</name>
<comment type="caution">
    <text evidence="1">The sequence shown here is derived from an EMBL/GenBank/DDBJ whole genome shotgun (WGS) entry which is preliminary data.</text>
</comment>
<reference evidence="1 2" key="1">
    <citation type="journal article" date="2022" name="Hortic Res">
        <title>A haplotype resolved chromosomal level avocado genome allows analysis of novel avocado genes.</title>
        <authorList>
            <person name="Nath O."/>
            <person name="Fletcher S.J."/>
            <person name="Hayward A."/>
            <person name="Shaw L.M."/>
            <person name="Masouleh A.K."/>
            <person name="Furtado A."/>
            <person name="Henry R.J."/>
            <person name="Mitter N."/>
        </authorList>
    </citation>
    <scope>NUCLEOTIDE SEQUENCE [LARGE SCALE GENOMIC DNA]</scope>
    <source>
        <strain evidence="2">cv. Hass</strain>
    </source>
</reference>
<protein>
    <submittedName>
        <fullName evidence="1">Uncharacterized protein</fullName>
    </submittedName>
</protein>
<keyword evidence="2" id="KW-1185">Reference proteome</keyword>
<organism evidence="1 2">
    <name type="scientific">Persea americana</name>
    <name type="common">Avocado</name>
    <dbReference type="NCBI Taxonomy" id="3435"/>
    <lineage>
        <taxon>Eukaryota</taxon>
        <taxon>Viridiplantae</taxon>
        <taxon>Streptophyta</taxon>
        <taxon>Embryophyta</taxon>
        <taxon>Tracheophyta</taxon>
        <taxon>Spermatophyta</taxon>
        <taxon>Magnoliopsida</taxon>
        <taxon>Magnoliidae</taxon>
        <taxon>Laurales</taxon>
        <taxon>Lauraceae</taxon>
        <taxon>Persea</taxon>
    </lineage>
</organism>
<proteinExistence type="predicted"/>
<dbReference type="Proteomes" id="UP001234297">
    <property type="component" value="Chromosome 10"/>
</dbReference>
<evidence type="ECO:0000313" key="2">
    <source>
        <dbReference type="Proteomes" id="UP001234297"/>
    </source>
</evidence>
<evidence type="ECO:0000313" key="1">
    <source>
        <dbReference type="EMBL" id="KAJ8622143.1"/>
    </source>
</evidence>